<sequence>MEEEGCKLTLITYNVILNVYWEIGMPWKKITEVFDGMRSSGVAPDAYTYNTLISSCRQGTLSQEAKQIFEEMKVFEEIKLSGCSPNIVTPDLSTYTYLALSSIGTRRKKSEVTPDAITYNIFVASYAANAMFI</sequence>
<organism evidence="4 5">
    <name type="scientific">Heracleum sosnowskyi</name>
    <dbReference type="NCBI Taxonomy" id="360622"/>
    <lineage>
        <taxon>Eukaryota</taxon>
        <taxon>Viridiplantae</taxon>
        <taxon>Streptophyta</taxon>
        <taxon>Embryophyta</taxon>
        <taxon>Tracheophyta</taxon>
        <taxon>Spermatophyta</taxon>
        <taxon>Magnoliopsida</taxon>
        <taxon>eudicotyledons</taxon>
        <taxon>Gunneridae</taxon>
        <taxon>Pentapetalae</taxon>
        <taxon>asterids</taxon>
        <taxon>campanulids</taxon>
        <taxon>Apiales</taxon>
        <taxon>Apiaceae</taxon>
        <taxon>Apioideae</taxon>
        <taxon>apioid superclade</taxon>
        <taxon>Tordylieae</taxon>
        <taxon>Tordyliinae</taxon>
        <taxon>Heracleum</taxon>
    </lineage>
</organism>
<dbReference type="EMBL" id="JAUIZM010000004">
    <property type="protein sequence ID" value="KAK1390870.1"/>
    <property type="molecule type" value="Genomic_DNA"/>
</dbReference>
<dbReference type="InterPro" id="IPR002885">
    <property type="entry name" value="PPR_rpt"/>
</dbReference>
<reference evidence="4" key="1">
    <citation type="submission" date="2023-02" db="EMBL/GenBank/DDBJ databases">
        <title>Genome of toxic invasive species Heracleum sosnowskyi carries increased number of genes despite the absence of recent whole-genome duplications.</title>
        <authorList>
            <person name="Schelkunov M."/>
            <person name="Shtratnikova V."/>
            <person name="Makarenko M."/>
            <person name="Klepikova A."/>
            <person name="Omelchenko D."/>
            <person name="Novikova G."/>
            <person name="Obukhova E."/>
            <person name="Bogdanov V."/>
            <person name="Penin A."/>
            <person name="Logacheva M."/>
        </authorList>
    </citation>
    <scope>NUCLEOTIDE SEQUENCE</scope>
    <source>
        <strain evidence="4">Hsosn_3</strain>
        <tissue evidence="4">Leaf</tissue>
    </source>
</reference>
<name>A0AAD8MV97_9APIA</name>
<dbReference type="GO" id="GO:0003729">
    <property type="term" value="F:mRNA binding"/>
    <property type="evidence" value="ECO:0007669"/>
    <property type="project" value="InterPro"/>
</dbReference>
<evidence type="ECO:0008006" key="6">
    <source>
        <dbReference type="Google" id="ProtNLM"/>
    </source>
</evidence>
<reference evidence="4" key="2">
    <citation type="submission" date="2023-05" db="EMBL/GenBank/DDBJ databases">
        <authorList>
            <person name="Schelkunov M.I."/>
        </authorList>
    </citation>
    <scope>NUCLEOTIDE SEQUENCE</scope>
    <source>
        <strain evidence="4">Hsosn_3</strain>
        <tissue evidence="4">Leaf</tissue>
    </source>
</reference>
<proteinExistence type="inferred from homology"/>
<evidence type="ECO:0000313" key="5">
    <source>
        <dbReference type="Proteomes" id="UP001237642"/>
    </source>
</evidence>
<comment type="similarity">
    <text evidence="1">Belongs to the PPR family. P subfamily.</text>
</comment>
<dbReference type="InterPro" id="IPR011990">
    <property type="entry name" value="TPR-like_helical_dom_sf"/>
</dbReference>
<dbReference type="NCBIfam" id="TIGR00756">
    <property type="entry name" value="PPR"/>
    <property type="match status" value="2"/>
</dbReference>
<evidence type="ECO:0000256" key="1">
    <source>
        <dbReference type="ARBA" id="ARBA00007626"/>
    </source>
</evidence>
<evidence type="ECO:0000256" key="2">
    <source>
        <dbReference type="ARBA" id="ARBA00022737"/>
    </source>
</evidence>
<accession>A0AAD8MV97</accession>
<evidence type="ECO:0000313" key="4">
    <source>
        <dbReference type="EMBL" id="KAK1390870.1"/>
    </source>
</evidence>
<keyword evidence="2" id="KW-0677">Repeat</keyword>
<dbReference type="Gene3D" id="1.25.40.10">
    <property type="entry name" value="Tetratricopeptide repeat domain"/>
    <property type="match status" value="1"/>
</dbReference>
<feature type="repeat" description="PPR" evidence="3">
    <location>
        <begin position="45"/>
        <end position="75"/>
    </location>
</feature>
<evidence type="ECO:0000256" key="3">
    <source>
        <dbReference type="PROSITE-ProRule" id="PRU00708"/>
    </source>
</evidence>
<feature type="repeat" description="PPR" evidence="3">
    <location>
        <begin position="9"/>
        <end position="44"/>
    </location>
</feature>
<dbReference type="PANTHER" id="PTHR47874">
    <property type="entry name" value="EXPRESSED PROTEIN"/>
    <property type="match status" value="1"/>
</dbReference>
<protein>
    <recommendedName>
        <fullName evidence="6">Pentatricopeptide repeat-containing protein</fullName>
    </recommendedName>
</protein>
<dbReference type="InterPro" id="IPR044179">
    <property type="entry name" value="PPR5-like"/>
</dbReference>
<gene>
    <name evidence="4" type="ORF">POM88_019048</name>
</gene>
<dbReference type="PROSITE" id="PS51375">
    <property type="entry name" value="PPR"/>
    <property type="match status" value="2"/>
</dbReference>
<dbReference type="PANTHER" id="PTHR47874:SF4">
    <property type="entry name" value="EXPRESSED PROTEIN"/>
    <property type="match status" value="1"/>
</dbReference>
<dbReference type="Pfam" id="PF13041">
    <property type="entry name" value="PPR_2"/>
    <property type="match status" value="1"/>
</dbReference>
<keyword evidence="5" id="KW-1185">Reference proteome</keyword>
<dbReference type="AlphaFoldDB" id="A0AAD8MV97"/>
<dbReference type="Proteomes" id="UP001237642">
    <property type="component" value="Unassembled WGS sequence"/>
</dbReference>
<comment type="caution">
    <text evidence="4">The sequence shown here is derived from an EMBL/GenBank/DDBJ whole genome shotgun (WGS) entry which is preliminary data.</text>
</comment>